<dbReference type="Proteomes" id="UP000061660">
    <property type="component" value="Chromosome"/>
</dbReference>
<organism evidence="4 5">
    <name type="scientific">Paenibacillus naphthalenovorans</name>
    <dbReference type="NCBI Taxonomy" id="162209"/>
    <lineage>
        <taxon>Bacteria</taxon>
        <taxon>Bacillati</taxon>
        <taxon>Bacillota</taxon>
        <taxon>Bacilli</taxon>
        <taxon>Bacillales</taxon>
        <taxon>Paenibacillaceae</taxon>
        <taxon>Paenibacillus</taxon>
    </lineage>
</organism>
<gene>
    <name evidence="4" type="ORF">IJ22_20070</name>
</gene>
<evidence type="ECO:0000313" key="5">
    <source>
        <dbReference type="Proteomes" id="UP000061660"/>
    </source>
</evidence>
<reference evidence="4 5" key="2">
    <citation type="journal article" date="2016" name="Genome Announc.">
        <title>Complete Genome Sequences of Two Interactive Moderate Thermophiles, Paenibacillus napthalenovorans 32O-Y and Paenibacillus sp. 32O-W.</title>
        <authorList>
            <person name="Butler R.R.III."/>
            <person name="Wang J."/>
            <person name="Stark B.C."/>
            <person name="Pombert J.F."/>
        </authorList>
    </citation>
    <scope>NUCLEOTIDE SEQUENCE [LARGE SCALE GENOMIC DNA]</scope>
    <source>
        <strain evidence="4 5">32O-Y</strain>
    </source>
</reference>
<dbReference type="RefSeq" id="WP_054818372.1">
    <property type="nucleotide sequence ID" value="NZ_CP013652.1"/>
</dbReference>
<dbReference type="AlphaFoldDB" id="A0A0U2W4N9"/>
<dbReference type="Gene3D" id="1.10.10.10">
    <property type="entry name" value="Winged helix-like DNA-binding domain superfamily/Winged helix DNA-binding domain"/>
    <property type="match status" value="1"/>
</dbReference>
<dbReference type="KEGG" id="pnp:IJ22_20070"/>
<reference evidence="5" key="1">
    <citation type="submission" date="2015-12" db="EMBL/GenBank/DDBJ databases">
        <title>Complete genome sequences of two moderately thermophilic Paenibacillus species.</title>
        <authorList>
            <person name="Butler R.III."/>
            <person name="Wang J."/>
            <person name="Stark B.C."/>
            <person name="Pombert J.-F."/>
        </authorList>
    </citation>
    <scope>NUCLEOTIDE SEQUENCE [LARGE SCALE GENOMIC DNA]</scope>
    <source>
        <strain evidence="5">32O-Y</strain>
    </source>
</reference>
<dbReference type="PATRIC" id="fig|162209.4.peg.2125"/>
<accession>A0A0U2W4N9</accession>
<protein>
    <submittedName>
        <fullName evidence="4">GntR family transcriptional regulator</fullName>
    </submittedName>
</protein>
<dbReference type="CDD" id="cd07377">
    <property type="entry name" value="WHTH_GntR"/>
    <property type="match status" value="1"/>
</dbReference>
<evidence type="ECO:0000313" key="4">
    <source>
        <dbReference type="EMBL" id="ALS22381.1"/>
    </source>
</evidence>
<evidence type="ECO:0000256" key="2">
    <source>
        <dbReference type="ARBA" id="ARBA00023125"/>
    </source>
</evidence>
<dbReference type="Gene3D" id="1.20.120.530">
    <property type="entry name" value="GntR ligand-binding domain-like"/>
    <property type="match status" value="1"/>
</dbReference>
<dbReference type="SMART" id="SM00895">
    <property type="entry name" value="FCD"/>
    <property type="match status" value="1"/>
</dbReference>
<name>A0A0U2W4N9_9BACL</name>
<dbReference type="EMBL" id="CP013652">
    <property type="protein sequence ID" value="ALS22381.1"/>
    <property type="molecule type" value="Genomic_DNA"/>
</dbReference>
<dbReference type="PANTHER" id="PTHR43537">
    <property type="entry name" value="TRANSCRIPTIONAL REGULATOR, GNTR FAMILY"/>
    <property type="match status" value="1"/>
</dbReference>
<dbReference type="Pfam" id="PF00392">
    <property type="entry name" value="GntR"/>
    <property type="match status" value="1"/>
</dbReference>
<dbReference type="OrthoDB" id="9782299at2"/>
<dbReference type="SMART" id="SM00345">
    <property type="entry name" value="HTH_GNTR"/>
    <property type="match status" value="1"/>
</dbReference>
<dbReference type="PANTHER" id="PTHR43537:SF47">
    <property type="entry name" value="REGULATORY PROTEIN GNTR HTH"/>
    <property type="match status" value="1"/>
</dbReference>
<evidence type="ECO:0000256" key="3">
    <source>
        <dbReference type="ARBA" id="ARBA00023163"/>
    </source>
</evidence>
<dbReference type="PROSITE" id="PS50949">
    <property type="entry name" value="HTH_GNTR"/>
    <property type="match status" value="1"/>
</dbReference>
<keyword evidence="2" id="KW-0238">DNA-binding</keyword>
<dbReference type="SUPFAM" id="SSF46785">
    <property type="entry name" value="Winged helix' DNA-binding domain"/>
    <property type="match status" value="1"/>
</dbReference>
<dbReference type="InterPro" id="IPR000524">
    <property type="entry name" value="Tscrpt_reg_HTH_GntR"/>
</dbReference>
<dbReference type="GO" id="GO:0003700">
    <property type="term" value="F:DNA-binding transcription factor activity"/>
    <property type="evidence" value="ECO:0007669"/>
    <property type="project" value="InterPro"/>
</dbReference>
<keyword evidence="3" id="KW-0804">Transcription</keyword>
<dbReference type="InterPro" id="IPR011711">
    <property type="entry name" value="GntR_C"/>
</dbReference>
<keyword evidence="1" id="KW-0805">Transcription regulation</keyword>
<dbReference type="STRING" id="162209.IJ22_20070"/>
<dbReference type="InterPro" id="IPR036388">
    <property type="entry name" value="WH-like_DNA-bd_sf"/>
</dbReference>
<dbReference type="InterPro" id="IPR036390">
    <property type="entry name" value="WH_DNA-bd_sf"/>
</dbReference>
<dbReference type="Pfam" id="PF07729">
    <property type="entry name" value="FCD"/>
    <property type="match status" value="1"/>
</dbReference>
<proteinExistence type="predicted"/>
<dbReference type="InterPro" id="IPR008920">
    <property type="entry name" value="TF_FadR/GntR_C"/>
</dbReference>
<dbReference type="GO" id="GO:0003677">
    <property type="term" value="F:DNA binding"/>
    <property type="evidence" value="ECO:0007669"/>
    <property type="project" value="UniProtKB-KW"/>
</dbReference>
<evidence type="ECO:0000256" key="1">
    <source>
        <dbReference type="ARBA" id="ARBA00023015"/>
    </source>
</evidence>
<keyword evidence="5" id="KW-1185">Reference proteome</keyword>
<dbReference type="PRINTS" id="PR00035">
    <property type="entry name" value="HTHGNTR"/>
</dbReference>
<dbReference type="SUPFAM" id="SSF48008">
    <property type="entry name" value="GntR ligand-binding domain-like"/>
    <property type="match status" value="1"/>
</dbReference>
<sequence>MGLKRASRTTLVEQVVAQMELLIETGKWSVGLRIPAEPDLVQQLGVSRNTVREAVKALVHTGLLIVRPGDGTYVSSSSGLGAVLLRRLRRSNIVETLEVRYALEQEAARLAAVRRTDEDIEVLSRCLNEYDAAAAMKDTDAYLKADLDLHKIIIGAAHNSVLKELYEHITEGVRETIGSVLDHSVLLEHHTRIHRELIQAIIDGNPDGAAQAVRDYIEASRHMLQSDNREE</sequence>